<proteinExistence type="predicted"/>
<dbReference type="GO" id="GO:0003677">
    <property type="term" value="F:DNA binding"/>
    <property type="evidence" value="ECO:0007669"/>
    <property type="project" value="InterPro"/>
</dbReference>
<dbReference type="GO" id="GO:0046872">
    <property type="term" value="F:metal ion binding"/>
    <property type="evidence" value="ECO:0007669"/>
    <property type="project" value="InterPro"/>
</dbReference>
<comment type="caution">
    <text evidence="1">The sequence shown here is derived from an EMBL/GenBank/DDBJ whole genome shotgun (WGS) entry which is preliminary data.</text>
</comment>
<sequence>MDHGHTHSHQRTKLIYDRLSRAGGHLESVKRMLLSGRDCSEVLIQLSAVIAALNSAGKLILKDHMENCILDAVQSGDMQALEELEKAIDRFIR</sequence>
<evidence type="ECO:0000313" key="1">
    <source>
        <dbReference type="EMBL" id="MPN19839.1"/>
    </source>
</evidence>
<dbReference type="EMBL" id="VSSQ01067452">
    <property type="protein sequence ID" value="MPN19839.1"/>
    <property type="molecule type" value="Genomic_DNA"/>
</dbReference>
<dbReference type="GO" id="GO:0006355">
    <property type="term" value="P:regulation of DNA-templated transcription"/>
    <property type="evidence" value="ECO:0007669"/>
    <property type="project" value="InterPro"/>
</dbReference>
<name>A0A645G205_9ZZZZ</name>
<dbReference type="Gene3D" id="1.20.58.1000">
    <property type="entry name" value="Metal-sensitive repressor, helix protomer"/>
    <property type="match status" value="1"/>
</dbReference>
<accession>A0A645G205</accession>
<reference evidence="1" key="1">
    <citation type="submission" date="2019-08" db="EMBL/GenBank/DDBJ databases">
        <authorList>
            <person name="Kucharzyk K."/>
            <person name="Murdoch R.W."/>
            <person name="Higgins S."/>
            <person name="Loffler F."/>
        </authorList>
    </citation>
    <scope>NUCLEOTIDE SEQUENCE</scope>
</reference>
<protein>
    <submittedName>
        <fullName evidence="1">Copper-sensing transcriptional repressor CsoR</fullName>
    </submittedName>
</protein>
<dbReference type="PANTHER" id="PTHR33677:SF3">
    <property type="entry name" value="COPPER-SENSING TRANSCRIPTIONAL REPRESSOR RICR"/>
    <property type="match status" value="1"/>
</dbReference>
<dbReference type="PANTHER" id="PTHR33677">
    <property type="entry name" value="TRANSCRIPTIONAL REPRESSOR FRMR-RELATED"/>
    <property type="match status" value="1"/>
</dbReference>
<dbReference type="Pfam" id="PF02583">
    <property type="entry name" value="Trns_repr_metal"/>
    <property type="match status" value="1"/>
</dbReference>
<organism evidence="1">
    <name type="scientific">bioreactor metagenome</name>
    <dbReference type="NCBI Taxonomy" id="1076179"/>
    <lineage>
        <taxon>unclassified sequences</taxon>
        <taxon>metagenomes</taxon>
        <taxon>ecological metagenomes</taxon>
    </lineage>
</organism>
<dbReference type="InterPro" id="IPR003735">
    <property type="entry name" value="Metal_Tscrpt_repr"/>
</dbReference>
<gene>
    <name evidence="1" type="primary">csoR_31</name>
    <name evidence="1" type="ORF">SDC9_167211</name>
</gene>
<dbReference type="AlphaFoldDB" id="A0A645G205"/>
<dbReference type="InterPro" id="IPR038390">
    <property type="entry name" value="Metal_Tscrpt_repr_sf"/>
</dbReference>
<dbReference type="CDD" id="cd10158">
    <property type="entry name" value="CsoR-like_DUF156_1"/>
    <property type="match status" value="1"/>
</dbReference>